<gene>
    <name evidence="4" type="ORF">A2W54_00795</name>
</gene>
<dbReference type="AlphaFoldDB" id="A0A1F5WRV9"/>
<dbReference type="Pfam" id="PF13439">
    <property type="entry name" value="Glyco_transf_4"/>
    <property type="match status" value="1"/>
</dbReference>
<keyword evidence="1" id="KW-0812">Transmembrane</keyword>
<evidence type="ECO:0000259" key="3">
    <source>
        <dbReference type="Pfam" id="PF13439"/>
    </source>
</evidence>
<evidence type="ECO:0000256" key="1">
    <source>
        <dbReference type="SAM" id="Phobius"/>
    </source>
</evidence>
<evidence type="ECO:0000313" key="4">
    <source>
        <dbReference type="EMBL" id="OGF78403.1"/>
    </source>
</evidence>
<evidence type="ECO:0000259" key="2">
    <source>
        <dbReference type="Pfam" id="PF00534"/>
    </source>
</evidence>
<keyword evidence="1" id="KW-0472">Membrane</keyword>
<proteinExistence type="predicted"/>
<name>A0A1F5WRV9_9BACT</name>
<dbReference type="Proteomes" id="UP000178425">
    <property type="component" value="Unassembled WGS sequence"/>
</dbReference>
<dbReference type="PANTHER" id="PTHR45947">
    <property type="entry name" value="SULFOQUINOVOSYL TRANSFERASE SQD2"/>
    <property type="match status" value="1"/>
</dbReference>
<evidence type="ECO:0008006" key="6">
    <source>
        <dbReference type="Google" id="ProtNLM"/>
    </source>
</evidence>
<reference evidence="4 5" key="1">
    <citation type="journal article" date="2016" name="Nat. Commun.">
        <title>Thousands of microbial genomes shed light on interconnected biogeochemical processes in an aquifer system.</title>
        <authorList>
            <person name="Anantharaman K."/>
            <person name="Brown C.T."/>
            <person name="Hug L.A."/>
            <person name="Sharon I."/>
            <person name="Castelle C.J."/>
            <person name="Probst A.J."/>
            <person name="Thomas B.C."/>
            <person name="Singh A."/>
            <person name="Wilkins M.J."/>
            <person name="Karaoz U."/>
            <person name="Brodie E.L."/>
            <person name="Williams K.H."/>
            <person name="Hubbard S.S."/>
            <person name="Banfield J.F."/>
        </authorList>
    </citation>
    <scope>NUCLEOTIDE SEQUENCE [LARGE SCALE GENOMIC DNA]</scope>
</reference>
<protein>
    <recommendedName>
        <fullName evidence="6">Glycosyl transferase family 1 domain-containing protein</fullName>
    </recommendedName>
</protein>
<sequence length="385" mass="42968">MEEKPLIFVFTSFYKPRIGGAELAAFEIMKRLAGDFEFHVITHRLELSLPKLENDNGILIHRVGFGTELDRMFLSPFLFAFKGFFLIKSISQRKVIMWGIMVSYASIGAFFIKLFKKNIPFLLTIQEGDLEWNIKAKNFGQASIWWRLIFKKVDRVTAISSFLAGIIDKAGFRGSVDIIPNGVDERLLEIKRSEMPRLAGGQAAEKIIFSASRLVEKNGLDILLKAAAKIGDEKKIRVIIAGEGKDRKKLEKLRDDLGLQKKVEFLGNVPYEKLLKLYAASDIFARPSRSEGLGSAFLEAMAAGLITIGTPVGGITDFLFEGKTGFLAKPNDDGSLAKTITTALTLAPEKKDQIVNNARNLVKEKFLWNDIALKMKAVFNSQLAD</sequence>
<organism evidence="4 5">
    <name type="scientific">Candidatus Giovannonibacteria bacterium RIFCSPHIGHO2_02_43_13</name>
    <dbReference type="NCBI Taxonomy" id="1798330"/>
    <lineage>
        <taxon>Bacteria</taxon>
        <taxon>Candidatus Giovannoniibacteriota</taxon>
    </lineage>
</organism>
<evidence type="ECO:0000313" key="5">
    <source>
        <dbReference type="Proteomes" id="UP000178425"/>
    </source>
</evidence>
<dbReference type="Gene3D" id="3.40.50.2000">
    <property type="entry name" value="Glycogen Phosphorylase B"/>
    <property type="match status" value="2"/>
</dbReference>
<feature type="domain" description="Glycosyltransferase subfamily 4-like N-terminal" evidence="3">
    <location>
        <begin position="18"/>
        <end position="185"/>
    </location>
</feature>
<feature type="transmembrane region" description="Helical" evidence="1">
    <location>
        <begin position="96"/>
        <end position="115"/>
    </location>
</feature>
<feature type="domain" description="Glycosyl transferase family 1" evidence="2">
    <location>
        <begin position="205"/>
        <end position="360"/>
    </location>
</feature>
<dbReference type="EMBL" id="MFHI01000029">
    <property type="protein sequence ID" value="OGF78403.1"/>
    <property type="molecule type" value="Genomic_DNA"/>
</dbReference>
<dbReference type="InterPro" id="IPR028098">
    <property type="entry name" value="Glyco_trans_4-like_N"/>
</dbReference>
<dbReference type="SUPFAM" id="SSF53756">
    <property type="entry name" value="UDP-Glycosyltransferase/glycogen phosphorylase"/>
    <property type="match status" value="1"/>
</dbReference>
<dbReference type="GO" id="GO:0016757">
    <property type="term" value="F:glycosyltransferase activity"/>
    <property type="evidence" value="ECO:0007669"/>
    <property type="project" value="InterPro"/>
</dbReference>
<dbReference type="InterPro" id="IPR001296">
    <property type="entry name" value="Glyco_trans_1"/>
</dbReference>
<keyword evidence="1" id="KW-1133">Transmembrane helix</keyword>
<dbReference type="Pfam" id="PF00534">
    <property type="entry name" value="Glycos_transf_1"/>
    <property type="match status" value="1"/>
</dbReference>
<accession>A0A1F5WRV9</accession>
<dbReference type="CDD" id="cd03801">
    <property type="entry name" value="GT4_PimA-like"/>
    <property type="match status" value="1"/>
</dbReference>
<comment type="caution">
    <text evidence="4">The sequence shown here is derived from an EMBL/GenBank/DDBJ whole genome shotgun (WGS) entry which is preliminary data.</text>
</comment>
<dbReference type="PANTHER" id="PTHR45947:SF3">
    <property type="entry name" value="SULFOQUINOVOSYL TRANSFERASE SQD2"/>
    <property type="match status" value="1"/>
</dbReference>
<dbReference type="InterPro" id="IPR050194">
    <property type="entry name" value="Glycosyltransferase_grp1"/>
</dbReference>